<gene>
    <name evidence="2" type="ORF">SAMN05660349_02675</name>
</gene>
<dbReference type="Proteomes" id="UP000190852">
    <property type="component" value="Unassembled WGS sequence"/>
</dbReference>
<dbReference type="PANTHER" id="PTHR31435:SF9">
    <property type="entry name" value="PROTEIN NATD1"/>
    <property type="match status" value="1"/>
</dbReference>
<proteinExistence type="predicted"/>
<dbReference type="InterPro" id="IPR016181">
    <property type="entry name" value="Acyl_CoA_acyltransferase"/>
</dbReference>
<dbReference type="PROSITE" id="PS51729">
    <property type="entry name" value="GNAT_YJDJ"/>
    <property type="match status" value="1"/>
</dbReference>
<name>A0A1T5DXP1_9BACT</name>
<feature type="domain" description="N-acetyltransferase" evidence="1">
    <location>
        <begin position="5"/>
        <end position="90"/>
    </location>
</feature>
<evidence type="ECO:0000259" key="1">
    <source>
        <dbReference type="PROSITE" id="PS51729"/>
    </source>
</evidence>
<evidence type="ECO:0000313" key="3">
    <source>
        <dbReference type="Proteomes" id="UP000190852"/>
    </source>
</evidence>
<dbReference type="EMBL" id="FUYQ01000022">
    <property type="protein sequence ID" value="SKB76336.1"/>
    <property type="molecule type" value="Genomic_DNA"/>
</dbReference>
<evidence type="ECO:0000313" key="2">
    <source>
        <dbReference type="EMBL" id="SKB76336.1"/>
    </source>
</evidence>
<organism evidence="2 3">
    <name type="scientific">Parabacteroides chartae</name>
    <dbReference type="NCBI Taxonomy" id="1037355"/>
    <lineage>
        <taxon>Bacteria</taxon>
        <taxon>Pseudomonadati</taxon>
        <taxon>Bacteroidota</taxon>
        <taxon>Bacteroidia</taxon>
        <taxon>Bacteroidales</taxon>
        <taxon>Tannerellaceae</taxon>
        <taxon>Parabacteroides</taxon>
    </lineage>
</organism>
<dbReference type="InterPro" id="IPR031165">
    <property type="entry name" value="GNAT_YJDJ"/>
</dbReference>
<dbReference type="SUPFAM" id="SSF55729">
    <property type="entry name" value="Acyl-CoA N-acyltransferases (Nat)"/>
    <property type="match status" value="1"/>
</dbReference>
<dbReference type="Pfam" id="PF14542">
    <property type="entry name" value="Acetyltransf_CG"/>
    <property type="match status" value="1"/>
</dbReference>
<dbReference type="PANTHER" id="PTHR31435">
    <property type="entry name" value="PROTEIN NATD1"/>
    <property type="match status" value="1"/>
</dbReference>
<protein>
    <recommendedName>
        <fullName evidence="1">N-acetyltransferase domain-containing protein</fullName>
    </recommendedName>
</protein>
<dbReference type="Gene3D" id="3.40.630.30">
    <property type="match status" value="1"/>
</dbReference>
<dbReference type="AlphaFoldDB" id="A0A1T5DXP1"/>
<dbReference type="RefSeq" id="WP_079684094.1">
    <property type="nucleotide sequence ID" value="NZ_FUYQ01000022.1"/>
</dbReference>
<dbReference type="InterPro" id="IPR045057">
    <property type="entry name" value="Gcn5-rel_NAT"/>
</dbReference>
<accession>A0A1T5DXP1</accession>
<sequence>MEPITHLQDKKRFEITEDGYTAYVAYELFEGGIDITHTLVPKPLEGRGLASALVKHVLEYAGGQALKVRPTCPFVKVYVERHPQYRYLIFES</sequence>
<reference evidence="3" key="1">
    <citation type="submission" date="2017-02" db="EMBL/GenBank/DDBJ databases">
        <authorList>
            <person name="Varghese N."/>
            <person name="Submissions S."/>
        </authorList>
    </citation>
    <scope>NUCLEOTIDE SEQUENCE [LARGE SCALE GENOMIC DNA]</scope>
    <source>
        <strain evidence="3">DSM 24967</strain>
    </source>
</reference>
<keyword evidence="3" id="KW-1185">Reference proteome</keyword>